<evidence type="ECO:0000313" key="1">
    <source>
        <dbReference type="EMBL" id="SDW47396.1"/>
    </source>
</evidence>
<accession>A0A1H2TTW9</accession>
<dbReference type="AlphaFoldDB" id="A0A1H2TTW9"/>
<feature type="non-terminal residue" evidence="1">
    <location>
        <position position="77"/>
    </location>
</feature>
<dbReference type="EMBL" id="FNMU01000003">
    <property type="protein sequence ID" value="SDW47396.1"/>
    <property type="molecule type" value="Genomic_DNA"/>
</dbReference>
<name>A0A1H2TTW9_9EURY</name>
<evidence type="ECO:0000313" key="2">
    <source>
        <dbReference type="Proteomes" id="UP000198669"/>
    </source>
</evidence>
<protein>
    <submittedName>
        <fullName evidence="1">Cobaltochelatase CobN</fullName>
    </submittedName>
</protein>
<gene>
    <name evidence="1" type="ORF">SAMN04515625_0974</name>
</gene>
<proteinExistence type="predicted"/>
<dbReference type="Proteomes" id="UP000198669">
    <property type="component" value="Unassembled WGS sequence"/>
</dbReference>
<sequence length="77" mass="8397">MRFGKVCLLVLSVLIMLAVAMPAVSANEQVTKVTYISYSANDALQTASETNDHSDLIEYTFIDYSDSGISQEMINAS</sequence>
<reference evidence="1 2" key="1">
    <citation type="submission" date="2016-10" db="EMBL/GenBank/DDBJ databases">
        <authorList>
            <person name="de Groot N.N."/>
        </authorList>
    </citation>
    <scope>NUCLEOTIDE SEQUENCE [LARGE SCALE GENOMIC DNA]</scope>
    <source>
        <strain evidence="1 2">Z-7982</strain>
    </source>
</reference>
<organism evidence="1 2">
    <name type="scientific">Methanohalophilus halophilus</name>
    <dbReference type="NCBI Taxonomy" id="2177"/>
    <lineage>
        <taxon>Archaea</taxon>
        <taxon>Methanobacteriati</taxon>
        <taxon>Methanobacteriota</taxon>
        <taxon>Stenosarchaea group</taxon>
        <taxon>Methanomicrobia</taxon>
        <taxon>Methanosarcinales</taxon>
        <taxon>Methanosarcinaceae</taxon>
        <taxon>Methanohalophilus</taxon>
    </lineage>
</organism>